<dbReference type="GO" id="GO:0030424">
    <property type="term" value="C:axon"/>
    <property type="evidence" value="ECO:0007669"/>
    <property type="project" value="TreeGrafter"/>
</dbReference>
<feature type="non-terminal residue" evidence="2">
    <location>
        <position position="1"/>
    </location>
</feature>
<comment type="caution">
    <text evidence="2">The sequence shown here is derived from an EMBL/GenBank/DDBJ whole genome shotgun (WGS) entry which is preliminary data.</text>
</comment>
<accession>A0AAV2S6L7</accession>
<dbReference type="GO" id="GO:0005085">
    <property type="term" value="F:guanyl-nucleotide exchange factor activity"/>
    <property type="evidence" value="ECO:0007669"/>
    <property type="project" value="InterPro"/>
</dbReference>
<dbReference type="GO" id="GO:0005886">
    <property type="term" value="C:plasma membrane"/>
    <property type="evidence" value="ECO:0007669"/>
    <property type="project" value="TreeGrafter"/>
</dbReference>
<dbReference type="InterPro" id="IPR000219">
    <property type="entry name" value="DH_dom"/>
</dbReference>
<dbReference type="EMBL" id="CAXKWB010044373">
    <property type="protein sequence ID" value="CAL4160544.1"/>
    <property type="molecule type" value="Genomic_DNA"/>
</dbReference>
<sequence length="110" mass="13110">VETEATHIHMLKVITDLFMSCLYNLQKESLLTEIDTEKLFGNIQDVHSANLTFWQDHICRMLDHSRMTRQPLDPTILAEGFFKFEEIMDPYTRYCLEQSNCQQYCKENDR</sequence>
<dbReference type="InterPro" id="IPR035899">
    <property type="entry name" value="DBL_dom_sf"/>
</dbReference>
<proteinExistence type="predicted"/>
<keyword evidence="3" id="KW-1185">Reference proteome</keyword>
<dbReference type="GO" id="GO:0030139">
    <property type="term" value="C:endocytic vesicle"/>
    <property type="evidence" value="ECO:0007669"/>
    <property type="project" value="TreeGrafter"/>
</dbReference>
<dbReference type="PROSITE" id="PS50010">
    <property type="entry name" value="DH_2"/>
    <property type="match status" value="1"/>
</dbReference>
<evidence type="ECO:0000313" key="3">
    <source>
        <dbReference type="Proteomes" id="UP001497623"/>
    </source>
</evidence>
<reference evidence="2 3" key="1">
    <citation type="submission" date="2024-05" db="EMBL/GenBank/DDBJ databases">
        <authorList>
            <person name="Wallberg A."/>
        </authorList>
    </citation>
    <scope>NUCLEOTIDE SEQUENCE [LARGE SCALE GENOMIC DNA]</scope>
</reference>
<name>A0AAV2S6L7_MEGNR</name>
<dbReference type="PANTHER" id="PTHR13217">
    <property type="entry name" value="PLECKSTRIN HOMOLOGY DOMAIN-CONTAINING FAMILY G MEMBER 7"/>
    <property type="match status" value="1"/>
</dbReference>
<evidence type="ECO:0000259" key="1">
    <source>
        <dbReference type="PROSITE" id="PS50010"/>
    </source>
</evidence>
<dbReference type="Gene3D" id="1.20.900.10">
    <property type="entry name" value="Dbl homology (DH) domain"/>
    <property type="match status" value="1"/>
</dbReference>
<organism evidence="2 3">
    <name type="scientific">Meganyctiphanes norvegica</name>
    <name type="common">Northern krill</name>
    <name type="synonym">Thysanopoda norvegica</name>
    <dbReference type="NCBI Taxonomy" id="48144"/>
    <lineage>
        <taxon>Eukaryota</taxon>
        <taxon>Metazoa</taxon>
        <taxon>Ecdysozoa</taxon>
        <taxon>Arthropoda</taxon>
        <taxon>Crustacea</taxon>
        <taxon>Multicrustacea</taxon>
        <taxon>Malacostraca</taxon>
        <taxon>Eumalacostraca</taxon>
        <taxon>Eucarida</taxon>
        <taxon>Euphausiacea</taxon>
        <taxon>Euphausiidae</taxon>
        <taxon>Meganyctiphanes</taxon>
    </lineage>
</organism>
<feature type="domain" description="DH" evidence="1">
    <location>
        <begin position="1"/>
        <end position="110"/>
    </location>
</feature>
<dbReference type="AlphaFoldDB" id="A0AAV2S6L7"/>
<evidence type="ECO:0000313" key="2">
    <source>
        <dbReference type="EMBL" id="CAL4160544.1"/>
    </source>
</evidence>
<dbReference type="InterPro" id="IPR040181">
    <property type="entry name" value="PKHG5/7"/>
</dbReference>
<protein>
    <recommendedName>
        <fullName evidence="1">DH domain-containing protein</fullName>
    </recommendedName>
</protein>
<dbReference type="Proteomes" id="UP001497623">
    <property type="component" value="Unassembled WGS sequence"/>
</dbReference>
<gene>
    <name evidence="2" type="ORF">MNOR_LOCUS32503</name>
</gene>
<dbReference type="Pfam" id="PF00621">
    <property type="entry name" value="RhoGEF"/>
    <property type="match status" value="1"/>
</dbReference>
<feature type="non-terminal residue" evidence="2">
    <location>
        <position position="110"/>
    </location>
</feature>
<dbReference type="GO" id="GO:0043542">
    <property type="term" value="P:endothelial cell migration"/>
    <property type="evidence" value="ECO:0007669"/>
    <property type="project" value="TreeGrafter"/>
</dbReference>
<dbReference type="GO" id="GO:0007266">
    <property type="term" value="P:Rho protein signal transduction"/>
    <property type="evidence" value="ECO:0007669"/>
    <property type="project" value="TreeGrafter"/>
</dbReference>
<dbReference type="PANTHER" id="PTHR13217:SF11">
    <property type="entry name" value="PLECKSTRIN HOMOLOGY DOMAIN-CONTAINING FAMILY G MEMBER 5"/>
    <property type="match status" value="1"/>
</dbReference>
<dbReference type="SUPFAM" id="SSF48065">
    <property type="entry name" value="DBL homology domain (DH-domain)"/>
    <property type="match status" value="1"/>
</dbReference>